<evidence type="ECO:0000313" key="2">
    <source>
        <dbReference type="EMBL" id="OSS43657.1"/>
    </source>
</evidence>
<dbReference type="AlphaFoldDB" id="A0A1Y2LKE1"/>
<dbReference type="InParanoid" id="A0A1Y2LKE1"/>
<feature type="compositionally biased region" description="Acidic residues" evidence="1">
    <location>
        <begin position="102"/>
        <end position="115"/>
    </location>
</feature>
<feature type="region of interest" description="Disordered" evidence="1">
    <location>
        <begin position="53"/>
        <end position="188"/>
    </location>
</feature>
<proteinExistence type="predicted"/>
<keyword evidence="3" id="KW-1185">Reference proteome</keyword>
<accession>A0A1Y2LKE1</accession>
<dbReference type="OMA" id="KREPEYE"/>
<organism evidence="2 3">
    <name type="scientific">Epicoccum nigrum</name>
    <name type="common">Soil fungus</name>
    <name type="synonym">Epicoccum purpurascens</name>
    <dbReference type="NCBI Taxonomy" id="105696"/>
    <lineage>
        <taxon>Eukaryota</taxon>
        <taxon>Fungi</taxon>
        <taxon>Dikarya</taxon>
        <taxon>Ascomycota</taxon>
        <taxon>Pezizomycotina</taxon>
        <taxon>Dothideomycetes</taxon>
        <taxon>Pleosporomycetidae</taxon>
        <taxon>Pleosporales</taxon>
        <taxon>Pleosporineae</taxon>
        <taxon>Didymellaceae</taxon>
        <taxon>Epicoccum</taxon>
    </lineage>
</organism>
<sequence>MVNWTPDKDRVILMGIFKFHDLKISKDLLEYLAKDIGGGCTPKAVSHRLSNLKNSGKMTAGGSSPAVSSPAVKKSVATPRTPRTPRTPASARARSSKKAREEDEEDETATEDGSADDTVPTPSVNRQRRASQPKRSYAESDAASDDEEDGFTPINKKVKKEAVDEEVSSAFAVPGASAAAEPEDVEFV</sequence>
<reference evidence="2 3" key="1">
    <citation type="journal article" date="2017" name="Genome Announc.">
        <title>Genome sequence of the saprophytic ascomycete Epicoccum nigrum ICMP 19927 strain isolated from New Zealand.</title>
        <authorList>
            <person name="Fokin M."/>
            <person name="Fleetwood D."/>
            <person name="Weir B.S."/>
            <person name="Villas-Boas S.G."/>
        </authorList>
    </citation>
    <scope>NUCLEOTIDE SEQUENCE [LARGE SCALE GENOMIC DNA]</scope>
    <source>
        <strain evidence="2 3">ICMP 19927</strain>
    </source>
</reference>
<evidence type="ECO:0000256" key="1">
    <source>
        <dbReference type="SAM" id="MobiDB-lite"/>
    </source>
</evidence>
<dbReference type="EMBL" id="KZ107862">
    <property type="protein sequence ID" value="OSS43657.1"/>
    <property type="molecule type" value="Genomic_DNA"/>
</dbReference>
<name>A0A1Y2LKE1_EPING</name>
<dbReference type="STRING" id="105696.A0A1Y2LKE1"/>
<evidence type="ECO:0000313" key="3">
    <source>
        <dbReference type="Proteomes" id="UP000193240"/>
    </source>
</evidence>
<feature type="compositionally biased region" description="Low complexity" evidence="1">
    <location>
        <begin position="60"/>
        <end position="93"/>
    </location>
</feature>
<protein>
    <submittedName>
        <fullName evidence="2">Uncharacterized protein</fullName>
    </submittedName>
</protein>
<gene>
    <name evidence="2" type="ORF">B5807_11530</name>
</gene>
<feature type="compositionally biased region" description="Low complexity" evidence="1">
    <location>
        <begin position="168"/>
        <end position="180"/>
    </location>
</feature>
<dbReference type="Proteomes" id="UP000193240">
    <property type="component" value="Unassembled WGS sequence"/>
</dbReference>